<evidence type="ECO:0000256" key="2">
    <source>
        <dbReference type="SAM" id="MobiDB-lite"/>
    </source>
</evidence>
<evidence type="ECO:0000313" key="3">
    <source>
        <dbReference type="EMBL" id="KAE9969703.1"/>
    </source>
</evidence>
<feature type="region of interest" description="Disordered" evidence="2">
    <location>
        <begin position="1155"/>
        <end position="1267"/>
    </location>
</feature>
<keyword evidence="4" id="KW-1185">Reference proteome</keyword>
<feature type="coiled-coil region" evidence="1">
    <location>
        <begin position="591"/>
        <end position="625"/>
    </location>
</feature>
<feature type="coiled-coil region" evidence="1">
    <location>
        <begin position="219"/>
        <end position="316"/>
    </location>
</feature>
<feature type="compositionally biased region" description="Basic and acidic residues" evidence="2">
    <location>
        <begin position="943"/>
        <end position="952"/>
    </location>
</feature>
<feature type="compositionally biased region" description="Polar residues" evidence="2">
    <location>
        <begin position="1225"/>
        <end position="1234"/>
    </location>
</feature>
<feature type="region of interest" description="Disordered" evidence="2">
    <location>
        <begin position="151"/>
        <end position="181"/>
    </location>
</feature>
<comment type="caution">
    <text evidence="3">The sequence shown here is derived from an EMBL/GenBank/DDBJ whole genome shotgun (WGS) entry which is preliminary data.</text>
</comment>
<name>A0A8H3UHK7_VENIN</name>
<feature type="compositionally biased region" description="Polar residues" evidence="2">
    <location>
        <begin position="1198"/>
        <end position="1208"/>
    </location>
</feature>
<accession>A0A8H3UHK7</accession>
<dbReference type="PANTHER" id="PTHR23159:SF31">
    <property type="entry name" value="CENTROSOME-ASSOCIATED PROTEIN CEP250 ISOFORM X1"/>
    <property type="match status" value="1"/>
</dbReference>
<evidence type="ECO:0000313" key="4">
    <source>
        <dbReference type="Proteomes" id="UP000490939"/>
    </source>
</evidence>
<dbReference type="PANTHER" id="PTHR23159">
    <property type="entry name" value="CENTROSOMAL PROTEIN 2"/>
    <property type="match status" value="1"/>
</dbReference>
<keyword evidence="1" id="KW-0175">Coiled coil</keyword>
<gene>
    <name evidence="3" type="ORF">EG327_010503</name>
</gene>
<evidence type="ECO:0000256" key="1">
    <source>
        <dbReference type="SAM" id="Coils"/>
    </source>
</evidence>
<feature type="coiled-coil region" evidence="1">
    <location>
        <begin position="377"/>
        <end position="474"/>
    </location>
</feature>
<feature type="region of interest" description="Disordered" evidence="2">
    <location>
        <begin position="630"/>
        <end position="660"/>
    </location>
</feature>
<dbReference type="EMBL" id="WNWR01000758">
    <property type="protein sequence ID" value="KAE9969703.1"/>
    <property type="molecule type" value="Genomic_DNA"/>
</dbReference>
<feature type="region of interest" description="Disordered" evidence="2">
    <location>
        <begin position="943"/>
        <end position="1110"/>
    </location>
</feature>
<feature type="region of interest" description="Disordered" evidence="2">
    <location>
        <begin position="875"/>
        <end position="924"/>
    </location>
</feature>
<proteinExistence type="predicted"/>
<organism evidence="3 4">
    <name type="scientific">Venturia inaequalis</name>
    <name type="common">Apple scab fungus</name>
    <dbReference type="NCBI Taxonomy" id="5025"/>
    <lineage>
        <taxon>Eukaryota</taxon>
        <taxon>Fungi</taxon>
        <taxon>Dikarya</taxon>
        <taxon>Ascomycota</taxon>
        <taxon>Pezizomycotina</taxon>
        <taxon>Dothideomycetes</taxon>
        <taxon>Pleosporomycetidae</taxon>
        <taxon>Venturiales</taxon>
        <taxon>Venturiaceae</taxon>
        <taxon>Venturia</taxon>
    </lineage>
</organism>
<feature type="compositionally biased region" description="Basic and acidic residues" evidence="2">
    <location>
        <begin position="1209"/>
        <end position="1222"/>
    </location>
</feature>
<sequence>MEDLVLNSLRLRTTTISPMNISTKRVENSVSHAGAFTECSRVSTQPDEIFEDAIAEMPIEIPLTRPESPLSSLGHLALVRSQRNALQSELQHHQDSAADAKKSISSLRKLALRLAVRISVKEANIASHSKALAKARMDQYLLEQRRQNSLDPSHAQLGNVPISPPQSPNSNKALPTLPQPDGIGQTSLVRYVSPWHDTTSIQDVIDNGEDRLIKMDASRIGLKEELDSTRRKLEKLFESQAVLREKYNLEREKSRNLDDESQRAHARIASLEDSKKQMEEKTVVLHAQIKELDEANVELKSELEAANLSRHNVEEELGKIQSSKLTLEHQLQAAMSSKDVFEDQLHSLKASSAIVNQELQRKLEAVRDESIQSGETISTLEAAKEELREELRVINFRLCAAIELEIDVRTQVNQLNKQERALQSDLEASRSRVSQLENELQSAHQCIQEMDQSIVSLSENLKESERAKVELEEVTRMALSSREQVESHLREMEQDKARVDVWLRTTREQLKATETVKTEVEQEMQALRDELAQVQKRNQDLETMVENAKTKLNVVVEERTATVHHLEEIVAKNDQEREALTESSTDVTDQLVAHQKEIETLHKTNDDLMEKLDTMTREILELKSVGLSPMTSRFSDMRPGSRLTNTRTSSRITDTRSDSPPEVVAAEELYDLEVKQLRETRATFDRVVHSLRTKNTELDLLEKWHDGDVEDTLQILRRLPSPVDSIHNLRELDHEVEGLGRAVAAMQPTVVAGHDAASEMGILEMASAPVVAEYDDTSDLGVMETPPARVLRKSASAGGLRSWKDERTSRWMDGIPTMPTSHRRSRSDMLNYNQDDLLSDREAILRVGFITSPSVSVSPVPQRQSMKYWKELPLRPSASSGMTPPRNLVDKKLPPIPRRPVGRSRSLDDRAEVPPSLRRSKTTSDLRTKDHVWLLLPKRTESRSMDLERPIDSPRPSPGRSKWSEEAPAFSESELPGSPLIAEEDHIEDLRTRARRLMGSQNSPPPPLPQPKQEVESPQRHLRLKRSFARLANLSKKPEGAGHERSGSDGGSSRIRSLFRRPSKMPHAGESGNTTSEAGISNALPIQSIPESRPEPIVAQPPLSPVGISDPVTQMWLTRQTSPTRTELGVFDPESRIWVAPGPRTDSLRKVVTMDGNAMVGSNPRDSSTSDISDEEEEGPLSLAEKLEIIRYKPPSREVSSPDTSIEPSTKEMMSDLKRTESEESMSTFQTLQLQDRPRPWKPGQLLGLKVPPTDNGLDGTPLNHEGLGAVDFTPSSVTNQNNLADESGYVSLELEQEARTPWKSLMRNVPHMLKKSSSFRGG</sequence>
<protein>
    <submittedName>
        <fullName evidence="3">Uncharacterized protein</fullName>
    </submittedName>
</protein>
<dbReference type="Proteomes" id="UP000490939">
    <property type="component" value="Unassembled WGS sequence"/>
</dbReference>
<feature type="coiled-coil region" evidence="1">
    <location>
        <begin position="503"/>
        <end position="558"/>
    </location>
</feature>
<feature type="compositionally biased region" description="Basic and acidic residues" evidence="2">
    <location>
        <begin position="1036"/>
        <end position="1047"/>
    </location>
</feature>
<reference evidence="3 4" key="1">
    <citation type="submission" date="2019-07" db="EMBL/GenBank/DDBJ databases">
        <title>Venturia inaequalis Genome Resource.</title>
        <authorList>
            <person name="Lichtner F.J."/>
        </authorList>
    </citation>
    <scope>NUCLEOTIDE SEQUENCE [LARGE SCALE GENOMIC DNA]</scope>
    <source>
        <strain evidence="3 4">DMI_063113</strain>
    </source>
</reference>